<dbReference type="STRING" id="199441.BkAM31D_24180"/>
<dbReference type="InterPro" id="IPR004761">
    <property type="entry name" value="Spore_GerAB"/>
</dbReference>
<feature type="transmembrane region" description="Helical" evidence="8">
    <location>
        <begin position="180"/>
        <end position="200"/>
    </location>
</feature>
<dbReference type="GO" id="GO:0009847">
    <property type="term" value="P:spore germination"/>
    <property type="evidence" value="ECO:0007669"/>
    <property type="project" value="InterPro"/>
</dbReference>
<keyword evidence="7 8" id="KW-0472">Membrane</keyword>
<evidence type="ECO:0000256" key="7">
    <source>
        <dbReference type="ARBA" id="ARBA00023136"/>
    </source>
</evidence>
<evidence type="ECO:0000256" key="5">
    <source>
        <dbReference type="ARBA" id="ARBA00022692"/>
    </source>
</evidence>
<keyword evidence="5 8" id="KW-0812">Transmembrane</keyword>
<keyword evidence="10" id="KW-1185">Reference proteome</keyword>
<dbReference type="KEGG" id="bkw:BkAM31D_24180"/>
<gene>
    <name evidence="9" type="primary">yndE_8</name>
    <name evidence="9" type="ORF">BkAM31D_24180</name>
</gene>
<dbReference type="Pfam" id="PF03845">
    <property type="entry name" value="Spore_permease"/>
    <property type="match status" value="1"/>
</dbReference>
<keyword evidence="4" id="KW-0309">Germination</keyword>
<feature type="transmembrane region" description="Helical" evidence="8">
    <location>
        <begin position="212"/>
        <end position="235"/>
    </location>
</feature>
<name>A0A1X9MIS6_9BACI</name>
<accession>A0A1X9MIS6</accession>
<comment type="similarity">
    <text evidence="2">Belongs to the amino acid-polyamine-organocation (APC) superfamily. Spore germination protein (SGP) (TC 2.A.3.9) family.</text>
</comment>
<sequence length="250" mass="28220">MSFSRLQLLFVLLLFVGISNHVLIVPHLLGAAKRDAWISVLVAYGILIAWALICSFIFRKNPQRKSLYDWLEERTGKKVSYLILTFFFLYFIVIGFISFFDLIVSVKIYFIPLTPTWFVALPFLLICIWTAIKGMTAIVYSSAIILPIVWMLGHFVAFTTMDNKDYSYLLPILADNEASLIRGVLVVLGGSVDLLVLFVLQQYVNKPISYKYLFILITLLTGLILGPTIGSLAAFGPNVAADMRFPAFEQ</sequence>
<proteinExistence type="inferred from homology"/>
<keyword evidence="6 8" id="KW-1133">Transmembrane helix</keyword>
<feature type="transmembrane region" description="Helical" evidence="8">
    <location>
        <begin position="109"/>
        <end position="131"/>
    </location>
</feature>
<evidence type="ECO:0000256" key="2">
    <source>
        <dbReference type="ARBA" id="ARBA00007998"/>
    </source>
</evidence>
<dbReference type="PANTHER" id="PTHR34975:SF2">
    <property type="entry name" value="SPORE GERMINATION PROTEIN A2"/>
    <property type="match status" value="1"/>
</dbReference>
<dbReference type="NCBIfam" id="TIGR00912">
    <property type="entry name" value="2A0309"/>
    <property type="match status" value="1"/>
</dbReference>
<organism evidence="9 10">
    <name type="scientific">Halalkalibacter krulwichiae</name>
    <dbReference type="NCBI Taxonomy" id="199441"/>
    <lineage>
        <taxon>Bacteria</taxon>
        <taxon>Bacillati</taxon>
        <taxon>Bacillota</taxon>
        <taxon>Bacilli</taxon>
        <taxon>Bacillales</taxon>
        <taxon>Bacillaceae</taxon>
        <taxon>Halalkalibacter</taxon>
    </lineage>
</organism>
<evidence type="ECO:0000313" key="10">
    <source>
        <dbReference type="Proteomes" id="UP000193006"/>
    </source>
</evidence>
<dbReference type="Proteomes" id="UP000193006">
    <property type="component" value="Chromosome"/>
</dbReference>
<dbReference type="PANTHER" id="PTHR34975">
    <property type="entry name" value="SPORE GERMINATION PROTEIN A2"/>
    <property type="match status" value="1"/>
</dbReference>
<feature type="transmembrane region" description="Helical" evidence="8">
    <location>
        <begin position="36"/>
        <end position="58"/>
    </location>
</feature>
<dbReference type="GO" id="GO:0016020">
    <property type="term" value="C:membrane"/>
    <property type="evidence" value="ECO:0007669"/>
    <property type="project" value="UniProtKB-SubCell"/>
</dbReference>
<evidence type="ECO:0000256" key="8">
    <source>
        <dbReference type="SAM" id="Phobius"/>
    </source>
</evidence>
<reference evidence="9 10" key="1">
    <citation type="submission" date="2017-04" db="EMBL/GenBank/DDBJ databases">
        <title>Bacillus krulwichiae AM31D Genome sequencing and assembly.</title>
        <authorList>
            <person name="Krulwich T.A."/>
            <person name="Anastor L."/>
            <person name="Ehrlich R."/>
            <person name="Ehrlich G.D."/>
            <person name="Janto B."/>
        </authorList>
    </citation>
    <scope>NUCLEOTIDE SEQUENCE [LARGE SCALE GENOMIC DNA]</scope>
    <source>
        <strain evidence="9 10">AM31D</strain>
    </source>
</reference>
<evidence type="ECO:0000256" key="3">
    <source>
        <dbReference type="ARBA" id="ARBA00022448"/>
    </source>
</evidence>
<dbReference type="EMBL" id="CP020814">
    <property type="protein sequence ID" value="ARK32704.1"/>
    <property type="molecule type" value="Genomic_DNA"/>
</dbReference>
<comment type="subcellular location">
    <subcellularLocation>
        <location evidence="1">Membrane</location>
        <topology evidence="1">Multi-pass membrane protein</topology>
    </subcellularLocation>
</comment>
<evidence type="ECO:0000256" key="4">
    <source>
        <dbReference type="ARBA" id="ARBA00022544"/>
    </source>
</evidence>
<feature type="transmembrane region" description="Helical" evidence="8">
    <location>
        <begin position="79"/>
        <end position="103"/>
    </location>
</feature>
<protein>
    <submittedName>
        <fullName evidence="9">Spore germination protein YndE</fullName>
    </submittedName>
</protein>
<feature type="transmembrane region" description="Helical" evidence="8">
    <location>
        <begin position="138"/>
        <end position="160"/>
    </location>
</feature>
<evidence type="ECO:0000256" key="6">
    <source>
        <dbReference type="ARBA" id="ARBA00022989"/>
    </source>
</evidence>
<evidence type="ECO:0000256" key="1">
    <source>
        <dbReference type="ARBA" id="ARBA00004141"/>
    </source>
</evidence>
<dbReference type="AlphaFoldDB" id="A0A1X9MIS6"/>
<evidence type="ECO:0000313" key="9">
    <source>
        <dbReference type="EMBL" id="ARK32704.1"/>
    </source>
</evidence>
<keyword evidence="3" id="KW-0813">Transport</keyword>
<dbReference type="RefSeq" id="WP_169801113.1">
    <property type="nucleotide sequence ID" value="NZ_CP020814.1"/>
</dbReference>